<dbReference type="InterPro" id="IPR014883">
    <property type="entry name" value="VRR_NUC"/>
</dbReference>
<dbReference type="SUPFAM" id="SSF52980">
    <property type="entry name" value="Restriction endonuclease-like"/>
    <property type="match status" value="1"/>
</dbReference>
<evidence type="ECO:0000256" key="2">
    <source>
        <dbReference type="ARBA" id="ARBA00022722"/>
    </source>
</evidence>
<gene>
    <name evidence="6" type="ORF">DC3_15280</name>
</gene>
<dbReference type="RefSeq" id="WP_146883586.1">
    <property type="nucleotide sequence ID" value="NZ_BJXB01000005.1"/>
</dbReference>
<dbReference type="GO" id="GO:0016788">
    <property type="term" value="F:hydrolase activity, acting on ester bonds"/>
    <property type="evidence" value="ECO:0007669"/>
    <property type="project" value="InterPro"/>
</dbReference>
<evidence type="ECO:0000256" key="1">
    <source>
        <dbReference type="ARBA" id="ARBA00001946"/>
    </source>
</evidence>
<reference evidence="6 7" key="1">
    <citation type="submission" date="2019-07" db="EMBL/GenBank/DDBJ databases">
        <title>Whole genome shotgun sequence of Deinococcus cellulosilyticus NBRC 106333.</title>
        <authorList>
            <person name="Hosoyama A."/>
            <person name="Uohara A."/>
            <person name="Ohji S."/>
            <person name="Ichikawa N."/>
        </authorList>
    </citation>
    <scope>NUCLEOTIDE SEQUENCE [LARGE SCALE GENOMIC DNA]</scope>
    <source>
        <strain evidence="6 7">NBRC 106333</strain>
    </source>
</reference>
<accession>A0A511MZ74</accession>
<evidence type="ECO:0000256" key="3">
    <source>
        <dbReference type="ARBA" id="ARBA00022801"/>
    </source>
</evidence>
<dbReference type="Proteomes" id="UP000321306">
    <property type="component" value="Unassembled WGS sequence"/>
</dbReference>
<keyword evidence="3" id="KW-0378">Hydrolase</keyword>
<comment type="cofactor">
    <cofactor evidence="1">
        <name>Mg(2+)</name>
        <dbReference type="ChEBI" id="CHEBI:18420"/>
    </cofactor>
</comment>
<proteinExistence type="predicted"/>
<dbReference type="InterPro" id="IPR011856">
    <property type="entry name" value="tRNA_endonuc-like_dom_sf"/>
</dbReference>
<feature type="region of interest" description="Disordered" evidence="4">
    <location>
        <begin position="141"/>
        <end position="160"/>
    </location>
</feature>
<dbReference type="EMBL" id="BJXB01000005">
    <property type="protein sequence ID" value="GEM45893.1"/>
    <property type="molecule type" value="Genomic_DNA"/>
</dbReference>
<dbReference type="InterPro" id="IPR011335">
    <property type="entry name" value="Restrct_endonuc-II-like"/>
</dbReference>
<name>A0A511MZ74_DEIC1</name>
<dbReference type="SMART" id="SM00990">
    <property type="entry name" value="VRR_NUC"/>
    <property type="match status" value="1"/>
</dbReference>
<sequence>MTLDLPALIEKARDPNLKVRVMALKQLRSLQQQGVVLPPSAVTLLDQWDREQAQNYEKFLKTPAQGVDDVTHFDCAQKPEPRSQKESELQSGIVSYLQGLGWYVMQTFVGSKRGGSVWMHKGLPDLICIKDGQVLFLEVKRPSRDSQQTPEQKETQREIQQHGGICEVVRSIMDVHNLIAIRVNRLEEGGEE</sequence>
<keyword evidence="2" id="KW-0540">Nuclease</keyword>
<evidence type="ECO:0000259" key="5">
    <source>
        <dbReference type="SMART" id="SM00990"/>
    </source>
</evidence>
<evidence type="ECO:0000313" key="6">
    <source>
        <dbReference type="EMBL" id="GEM45893.1"/>
    </source>
</evidence>
<dbReference type="OrthoDB" id="71286at2"/>
<evidence type="ECO:0000313" key="7">
    <source>
        <dbReference type="Proteomes" id="UP000321306"/>
    </source>
</evidence>
<comment type="caution">
    <text evidence="6">The sequence shown here is derived from an EMBL/GenBank/DDBJ whole genome shotgun (WGS) entry which is preliminary data.</text>
</comment>
<keyword evidence="7" id="KW-1185">Reference proteome</keyword>
<organism evidence="6 7">
    <name type="scientific">Deinococcus cellulosilyticus (strain DSM 18568 / NBRC 106333 / KACC 11606 / 5516J-15)</name>
    <dbReference type="NCBI Taxonomy" id="1223518"/>
    <lineage>
        <taxon>Bacteria</taxon>
        <taxon>Thermotogati</taxon>
        <taxon>Deinococcota</taxon>
        <taxon>Deinococci</taxon>
        <taxon>Deinococcales</taxon>
        <taxon>Deinococcaceae</taxon>
        <taxon>Deinococcus</taxon>
    </lineage>
</organism>
<dbReference type="GO" id="GO:0003676">
    <property type="term" value="F:nucleic acid binding"/>
    <property type="evidence" value="ECO:0007669"/>
    <property type="project" value="InterPro"/>
</dbReference>
<dbReference type="GO" id="GO:0004518">
    <property type="term" value="F:nuclease activity"/>
    <property type="evidence" value="ECO:0007669"/>
    <property type="project" value="UniProtKB-KW"/>
</dbReference>
<feature type="domain" description="VRR-NUC" evidence="5">
    <location>
        <begin position="84"/>
        <end position="173"/>
    </location>
</feature>
<evidence type="ECO:0000256" key="4">
    <source>
        <dbReference type="SAM" id="MobiDB-lite"/>
    </source>
</evidence>
<dbReference type="Gene3D" id="3.40.1350.10">
    <property type="match status" value="1"/>
</dbReference>
<dbReference type="AlphaFoldDB" id="A0A511MZ74"/>
<feature type="compositionally biased region" description="Basic and acidic residues" evidence="4">
    <location>
        <begin position="151"/>
        <end position="160"/>
    </location>
</feature>
<protein>
    <recommendedName>
        <fullName evidence="5">VRR-NUC domain-containing protein</fullName>
    </recommendedName>
</protein>